<proteinExistence type="predicted"/>
<feature type="compositionally biased region" description="Acidic residues" evidence="2">
    <location>
        <begin position="132"/>
        <end position="147"/>
    </location>
</feature>
<feature type="compositionally biased region" description="Basic and acidic residues" evidence="2">
    <location>
        <begin position="148"/>
        <end position="176"/>
    </location>
</feature>
<dbReference type="Proteomes" id="UP000023152">
    <property type="component" value="Unassembled WGS sequence"/>
</dbReference>
<dbReference type="EMBL" id="ASPP01008696">
    <property type="protein sequence ID" value="ETO25198.1"/>
    <property type="molecule type" value="Genomic_DNA"/>
</dbReference>
<dbReference type="Pfam" id="PF13920">
    <property type="entry name" value="zf-C3HC4_3"/>
    <property type="match status" value="1"/>
</dbReference>
<feature type="region of interest" description="Disordered" evidence="2">
    <location>
        <begin position="1"/>
        <end position="188"/>
    </location>
</feature>
<feature type="compositionally biased region" description="Basic and acidic residues" evidence="2">
    <location>
        <begin position="43"/>
        <end position="58"/>
    </location>
</feature>
<name>X6NH23_RETFI</name>
<dbReference type="OrthoDB" id="774873at2759"/>
<feature type="non-terminal residue" evidence="4">
    <location>
        <position position="1"/>
    </location>
</feature>
<dbReference type="InterPro" id="IPR013083">
    <property type="entry name" value="Znf_RING/FYVE/PHD"/>
</dbReference>
<gene>
    <name evidence="4" type="ORF">RFI_11939</name>
</gene>
<keyword evidence="1" id="KW-0863">Zinc-finger</keyword>
<feature type="domain" description="RING-type" evidence="3">
    <location>
        <begin position="321"/>
        <end position="362"/>
    </location>
</feature>
<feature type="compositionally biased region" description="Polar residues" evidence="2">
    <location>
        <begin position="9"/>
        <end position="26"/>
    </location>
</feature>
<evidence type="ECO:0000313" key="4">
    <source>
        <dbReference type="EMBL" id="ETO25198.1"/>
    </source>
</evidence>
<accession>X6NH23</accession>
<dbReference type="PROSITE" id="PS50089">
    <property type="entry name" value="ZF_RING_2"/>
    <property type="match status" value="1"/>
</dbReference>
<feature type="compositionally biased region" description="Acidic residues" evidence="2">
    <location>
        <begin position="177"/>
        <end position="188"/>
    </location>
</feature>
<evidence type="ECO:0000259" key="3">
    <source>
        <dbReference type="PROSITE" id="PS50089"/>
    </source>
</evidence>
<keyword evidence="1" id="KW-0862">Zinc</keyword>
<keyword evidence="1" id="KW-0479">Metal-binding</keyword>
<sequence>EKINPNPGEASTNNKPGEASVVSQSHSEVDGGVVSTGQPSAVPRERRRDTFSERDRDQTSTPSYHKRPSVTLTTSDGKNILLSNQQSVRRLVKTNSNSTSDIRQDTRNAIGDTELVSEDHVNEPTNRTRGAEEEEDDDHEEEDEEQDEKEKEREREREREREQEREREREREREQEEQYNQDLEADEMPEIDVLNVVCAREPVIDYERSRSGSQSETNTDDIKQSNVTNIPNAFSMRRNVSNNNSIYPRYKRFSQEINVHDRFLGNLRNLNNNSTECILNLKRLFSDENISKFSNEELDECLCFLVTVQNVIIEEKLQRNCVVCYNADNFRRKVIFMPCRHQTVCVHCYKKKKVGTRCPTCDIPIDHTIVPLPDDPQ</sequence>
<feature type="compositionally biased region" description="Polar residues" evidence="2">
    <location>
        <begin position="70"/>
        <end position="101"/>
    </location>
</feature>
<reference evidence="4 5" key="1">
    <citation type="journal article" date="2013" name="Curr. Biol.">
        <title>The Genome of the Foraminiferan Reticulomyxa filosa.</title>
        <authorList>
            <person name="Glockner G."/>
            <person name="Hulsmann N."/>
            <person name="Schleicher M."/>
            <person name="Noegel A.A."/>
            <person name="Eichinger L."/>
            <person name="Gallinger C."/>
            <person name="Pawlowski J."/>
            <person name="Sierra R."/>
            <person name="Euteneuer U."/>
            <person name="Pillet L."/>
            <person name="Moustafa A."/>
            <person name="Platzer M."/>
            <person name="Groth M."/>
            <person name="Szafranski K."/>
            <person name="Schliwa M."/>
        </authorList>
    </citation>
    <scope>NUCLEOTIDE SEQUENCE [LARGE SCALE GENOMIC DNA]</scope>
</reference>
<evidence type="ECO:0000313" key="5">
    <source>
        <dbReference type="Proteomes" id="UP000023152"/>
    </source>
</evidence>
<dbReference type="InterPro" id="IPR001841">
    <property type="entry name" value="Znf_RING"/>
</dbReference>
<dbReference type="AlphaFoldDB" id="X6NH23"/>
<evidence type="ECO:0000256" key="2">
    <source>
        <dbReference type="SAM" id="MobiDB-lite"/>
    </source>
</evidence>
<dbReference type="GO" id="GO:0008270">
    <property type="term" value="F:zinc ion binding"/>
    <property type="evidence" value="ECO:0007669"/>
    <property type="project" value="UniProtKB-KW"/>
</dbReference>
<dbReference type="SMART" id="SM00184">
    <property type="entry name" value="RING"/>
    <property type="match status" value="1"/>
</dbReference>
<comment type="caution">
    <text evidence="4">The sequence shown here is derived from an EMBL/GenBank/DDBJ whole genome shotgun (WGS) entry which is preliminary data.</text>
</comment>
<protein>
    <recommendedName>
        <fullName evidence="3">RING-type domain-containing protein</fullName>
    </recommendedName>
</protein>
<evidence type="ECO:0000256" key="1">
    <source>
        <dbReference type="PROSITE-ProRule" id="PRU00175"/>
    </source>
</evidence>
<keyword evidence="5" id="KW-1185">Reference proteome</keyword>
<organism evidence="4 5">
    <name type="scientific">Reticulomyxa filosa</name>
    <dbReference type="NCBI Taxonomy" id="46433"/>
    <lineage>
        <taxon>Eukaryota</taxon>
        <taxon>Sar</taxon>
        <taxon>Rhizaria</taxon>
        <taxon>Retaria</taxon>
        <taxon>Foraminifera</taxon>
        <taxon>Monothalamids</taxon>
        <taxon>Reticulomyxidae</taxon>
        <taxon>Reticulomyxa</taxon>
    </lineage>
</organism>
<dbReference type="Gene3D" id="3.30.40.10">
    <property type="entry name" value="Zinc/RING finger domain, C3HC4 (zinc finger)"/>
    <property type="match status" value="1"/>
</dbReference>
<dbReference type="SUPFAM" id="SSF57850">
    <property type="entry name" value="RING/U-box"/>
    <property type="match status" value="1"/>
</dbReference>